<comment type="caution">
    <text evidence="1">The sequence shown here is derived from an EMBL/GenBank/DDBJ whole genome shotgun (WGS) entry which is preliminary data.</text>
</comment>
<dbReference type="AlphaFoldDB" id="A0A317ZA64"/>
<evidence type="ECO:0000313" key="2">
    <source>
        <dbReference type="Proteomes" id="UP000246351"/>
    </source>
</evidence>
<gene>
    <name evidence="1" type="ORF">DD924_07875</name>
</gene>
<protein>
    <submittedName>
        <fullName evidence="1">Uncharacterized protein</fullName>
    </submittedName>
</protein>
<name>A0A317ZA64_STAPS</name>
<dbReference type="EMBL" id="QEIV01000691">
    <property type="protein sequence ID" value="PWZ98479.1"/>
    <property type="molecule type" value="Genomic_DNA"/>
</dbReference>
<dbReference type="Proteomes" id="UP000246351">
    <property type="component" value="Unassembled WGS sequence"/>
</dbReference>
<evidence type="ECO:0000313" key="1">
    <source>
        <dbReference type="EMBL" id="PWZ98479.1"/>
    </source>
</evidence>
<reference evidence="1 2" key="1">
    <citation type="journal article" date="2018" name="Vet. Microbiol.">
        <title>Clonal diversity and geographic distribution of methicillin-resistant Staphylococcus pseudintermedius from Australian animals: Discovery of novel sequence types.</title>
        <authorList>
            <person name="Worthing K.A."/>
            <person name="Abraham S."/>
            <person name="Coombs G.W."/>
            <person name="Pang S."/>
            <person name="Saputra S."/>
            <person name="Jordan D."/>
            <person name="Trott D.J."/>
            <person name="Norris J.M."/>
        </authorList>
    </citation>
    <scope>NUCLEOTIDE SEQUENCE [LARGE SCALE GENOMIC DNA]</scope>
    <source>
        <strain evidence="1 2">ST71 3</strain>
    </source>
</reference>
<accession>A0A317ZA64</accession>
<organism evidence="1 2">
    <name type="scientific">Staphylococcus pseudintermedius</name>
    <dbReference type="NCBI Taxonomy" id="283734"/>
    <lineage>
        <taxon>Bacteria</taxon>
        <taxon>Bacillati</taxon>
        <taxon>Bacillota</taxon>
        <taxon>Bacilli</taxon>
        <taxon>Bacillales</taxon>
        <taxon>Staphylococcaceae</taxon>
        <taxon>Staphylococcus</taxon>
        <taxon>Staphylococcus intermedius group</taxon>
    </lineage>
</organism>
<feature type="non-terminal residue" evidence="1">
    <location>
        <position position="69"/>
    </location>
</feature>
<proteinExistence type="predicted"/>
<sequence>MANLYRDVLINQYNEMAILVKITKSLGIEVSEMKLNKNIYNNECILDDYSNIIRETWMAKKFTNSKSLY</sequence>